<dbReference type="GO" id="GO:0140662">
    <property type="term" value="F:ATP-dependent protein folding chaperone"/>
    <property type="evidence" value="ECO:0007669"/>
    <property type="project" value="InterPro"/>
</dbReference>
<dbReference type="SUPFAM" id="SSF110942">
    <property type="entry name" value="HSP90 C-terminal domain"/>
    <property type="match status" value="1"/>
</dbReference>
<evidence type="ECO:0000256" key="2">
    <source>
        <dbReference type="ARBA" id="ARBA00023186"/>
    </source>
</evidence>
<dbReference type="InterPro" id="IPR037196">
    <property type="entry name" value="HSP90_C"/>
</dbReference>
<evidence type="ECO:0000313" key="3">
    <source>
        <dbReference type="EMBL" id="CAE4567208.1"/>
    </source>
</evidence>
<keyword evidence="2" id="KW-0143">Chaperone</keyword>
<evidence type="ECO:0000256" key="1">
    <source>
        <dbReference type="ARBA" id="ARBA00008239"/>
    </source>
</evidence>
<comment type="similarity">
    <text evidence="1">Belongs to the heat shock protein 90 family.</text>
</comment>
<dbReference type="Pfam" id="PF00183">
    <property type="entry name" value="HSP90"/>
    <property type="match status" value="1"/>
</dbReference>
<sequence>MKEVCEDKANDVVVSGRMAGSPRATTTSENSWVANMEWATKEPALRGNSMIPPMVARWVVDVSPKHSTMKELKAKAAADETDIAVKCINWLRFGTSLMASDSCPEAAVQFADRVRQFGDRVHRMLVIFLNLRQVPWDDCNLRPGEEVDDAADEASKVVEF</sequence>
<reference evidence="3" key="1">
    <citation type="submission" date="2021-01" db="EMBL/GenBank/DDBJ databases">
        <authorList>
            <person name="Corre E."/>
            <person name="Pelletier E."/>
            <person name="Niang G."/>
            <person name="Scheremetjew M."/>
            <person name="Finn R."/>
            <person name="Kale V."/>
            <person name="Holt S."/>
            <person name="Cochrane G."/>
            <person name="Meng A."/>
            <person name="Brown T."/>
            <person name="Cohen L."/>
        </authorList>
    </citation>
    <scope>NUCLEOTIDE SEQUENCE</scope>
    <source>
        <strain evidence="3">CCMP3105</strain>
    </source>
</reference>
<organism evidence="3">
    <name type="scientific">Alexandrium monilatum</name>
    <dbReference type="NCBI Taxonomy" id="311494"/>
    <lineage>
        <taxon>Eukaryota</taxon>
        <taxon>Sar</taxon>
        <taxon>Alveolata</taxon>
        <taxon>Dinophyceae</taxon>
        <taxon>Gonyaulacales</taxon>
        <taxon>Pyrocystaceae</taxon>
        <taxon>Alexandrium</taxon>
    </lineage>
</organism>
<gene>
    <name evidence="3" type="ORF">AMON00008_LOCUS6827</name>
</gene>
<dbReference type="GO" id="GO:0016887">
    <property type="term" value="F:ATP hydrolysis activity"/>
    <property type="evidence" value="ECO:0007669"/>
    <property type="project" value="InterPro"/>
</dbReference>
<dbReference type="GO" id="GO:0005524">
    <property type="term" value="F:ATP binding"/>
    <property type="evidence" value="ECO:0007669"/>
    <property type="project" value="InterPro"/>
</dbReference>
<proteinExistence type="inferred from homology"/>
<dbReference type="GO" id="GO:0051082">
    <property type="term" value="F:unfolded protein binding"/>
    <property type="evidence" value="ECO:0007669"/>
    <property type="project" value="InterPro"/>
</dbReference>
<dbReference type="InterPro" id="IPR001404">
    <property type="entry name" value="Hsp90_fam"/>
</dbReference>
<dbReference type="Gene3D" id="1.20.120.790">
    <property type="entry name" value="Heat shock protein 90, C-terminal domain"/>
    <property type="match status" value="1"/>
</dbReference>
<dbReference type="PANTHER" id="PTHR11528">
    <property type="entry name" value="HEAT SHOCK PROTEIN 90 FAMILY MEMBER"/>
    <property type="match status" value="1"/>
</dbReference>
<accession>A0A7S4PZ93</accession>
<name>A0A7S4PZ93_9DINO</name>
<dbReference type="AlphaFoldDB" id="A0A7S4PZ93"/>
<protein>
    <submittedName>
        <fullName evidence="3">Uncharacterized protein</fullName>
    </submittedName>
</protein>
<dbReference type="EMBL" id="HBNR01010511">
    <property type="protein sequence ID" value="CAE4567208.1"/>
    <property type="molecule type" value="Transcribed_RNA"/>
</dbReference>